<dbReference type="RefSeq" id="WP_193347061.1">
    <property type="nucleotide sequence ID" value="NZ_JAAIYO010000001.1"/>
</dbReference>
<gene>
    <name evidence="2" type="ORF">G4177_05840</name>
</gene>
<proteinExistence type="predicted"/>
<reference evidence="2 3" key="1">
    <citation type="submission" date="2020-02" db="EMBL/GenBank/DDBJ databases">
        <authorList>
            <person name="Babadi Z.K."/>
            <person name="Risdian C."/>
            <person name="Ebrahimipour G.H."/>
            <person name="Wink J."/>
        </authorList>
    </citation>
    <scope>NUCLEOTIDE SEQUENCE [LARGE SCALE GENOMIC DNA]</scope>
    <source>
        <strain evidence="2 3">ZKHCc1 1396</strain>
    </source>
</reference>
<dbReference type="InterPro" id="IPR011250">
    <property type="entry name" value="OMP/PagP_B-barrel"/>
</dbReference>
<dbReference type="EMBL" id="JAAIYO010000001">
    <property type="protein sequence ID" value="MBE4747701.1"/>
    <property type="molecule type" value="Genomic_DNA"/>
</dbReference>
<evidence type="ECO:0008006" key="4">
    <source>
        <dbReference type="Google" id="ProtNLM"/>
    </source>
</evidence>
<keyword evidence="3" id="KW-1185">Reference proteome</keyword>
<accession>A0ABR9PIG0</accession>
<organism evidence="2 3">
    <name type="scientific">Corallococcus soli</name>
    <dbReference type="NCBI Taxonomy" id="2710757"/>
    <lineage>
        <taxon>Bacteria</taxon>
        <taxon>Pseudomonadati</taxon>
        <taxon>Myxococcota</taxon>
        <taxon>Myxococcia</taxon>
        <taxon>Myxococcales</taxon>
        <taxon>Cystobacterineae</taxon>
        <taxon>Myxococcaceae</taxon>
        <taxon>Corallococcus</taxon>
    </lineage>
</organism>
<evidence type="ECO:0000313" key="3">
    <source>
        <dbReference type="Proteomes" id="UP001516472"/>
    </source>
</evidence>
<feature type="chain" id="PRO_5045165345" description="Outer membrane protein beta-barrel domain-containing protein" evidence="1">
    <location>
        <begin position="23"/>
        <end position="180"/>
    </location>
</feature>
<protein>
    <recommendedName>
        <fullName evidence="4">Outer membrane protein beta-barrel domain-containing protein</fullName>
    </recommendedName>
</protein>
<comment type="caution">
    <text evidence="2">The sequence shown here is derived from an EMBL/GenBank/DDBJ whole genome shotgun (WGS) entry which is preliminary data.</text>
</comment>
<feature type="signal peptide" evidence="1">
    <location>
        <begin position="1"/>
        <end position="22"/>
    </location>
</feature>
<keyword evidence="1" id="KW-0732">Signal</keyword>
<sequence>MSRSAPLLACCAAVLFAAPAPAEPPRSLGITVAPLGAYVLKGEEVGRTMGYSAGLGWAYRKAGAVLEVGGHLASSRHLTEVTPMSVRYVPLGDTRVRPFLGMGASLLVPHARPQPAAPDALGSRVLQVGLEFSGGVGLELGQDLFLSAEARYQNFAADGDPFSGDRQTLTSLYLGMGMRL</sequence>
<name>A0ABR9PIG0_9BACT</name>
<evidence type="ECO:0000256" key="1">
    <source>
        <dbReference type="SAM" id="SignalP"/>
    </source>
</evidence>
<dbReference type="SUPFAM" id="SSF56925">
    <property type="entry name" value="OMPA-like"/>
    <property type="match status" value="1"/>
</dbReference>
<evidence type="ECO:0000313" key="2">
    <source>
        <dbReference type="EMBL" id="MBE4747701.1"/>
    </source>
</evidence>
<dbReference type="Proteomes" id="UP001516472">
    <property type="component" value="Unassembled WGS sequence"/>
</dbReference>